<dbReference type="InterPro" id="IPR014710">
    <property type="entry name" value="RmlC-like_jellyroll"/>
</dbReference>
<protein>
    <submittedName>
        <fullName evidence="1">Cupin</fullName>
    </submittedName>
</protein>
<evidence type="ECO:0000313" key="2">
    <source>
        <dbReference type="Proteomes" id="UP001454086"/>
    </source>
</evidence>
<dbReference type="InterPro" id="IPR011051">
    <property type="entry name" value="RmlC_Cupin_sf"/>
</dbReference>
<dbReference type="Gene3D" id="2.60.120.10">
    <property type="entry name" value="Jelly Rolls"/>
    <property type="match status" value="1"/>
</dbReference>
<sequence>MKIESFGYTGEGMSRVYENGQWTVGIKNYKPANDKSLFNELERHNETDELFVLTAGACTLVYADGTDGEMKFGAVSMERGKVYNIPQGLWHNTITVPGTRMVLIEDPGTGMSNSEIYHLEDGEAEELRRLIP</sequence>
<dbReference type="RefSeq" id="WP_008719734.1">
    <property type="nucleotide sequence ID" value="NZ_JBBMFM010000072.1"/>
</dbReference>
<reference evidence="1 2" key="1">
    <citation type="submission" date="2024-03" db="EMBL/GenBank/DDBJ databases">
        <title>Human intestinal bacterial collection.</title>
        <authorList>
            <person name="Pauvert C."/>
            <person name="Hitch T.C.A."/>
            <person name="Clavel T."/>
        </authorList>
    </citation>
    <scope>NUCLEOTIDE SEQUENCE [LARGE SCALE GENOMIC DNA]</scope>
    <source>
        <strain evidence="1 2">CLA-SR-H021</strain>
    </source>
</reference>
<dbReference type="Proteomes" id="UP001454086">
    <property type="component" value="Unassembled WGS sequence"/>
</dbReference>
<gene>
    <name evidence="1" type="ORF">WMQ36_17260</name>
</gene>
<dbReference type="SUPFAM" id="SSF51182">
    <property type="entry name" value="RmlC-like cupins"/>
    <property type="match status" value="1"/>
</dbReference>
<proteinExistence type="predicted"/>
<keyword evidence="2" id="KW-1185">Reference proteome</keyword>
<evidence type="ECO:0000313" key="1">
    <source>
        <dbReference type="EMBL" id="MEQ2426722.1"/>
    </source>
</evidence>
<name>A0ABV1D8K5_9FIRM</name>
<comment type="caution">
    <text evidence="1">The sequence shown here is derived from an EMBL/GenBank/DDBJ whole genome shotgun (WGS) entry which is preliminary data.</text>
</comment>
<accession>A0ABV1D8K5</accession>
<organism evidence="1 2">
    <name type="scientific">Enterocloster hominis</name>
    <name type="common">ex Hitch et al. 2024</name>
    <dbReference type="NCBI Taxonomy" id="1917870"/>
    <lineage>
        <taxon>Bacteria</taxon>
        <taxon>Bacillati</taxon>
        <taxon>Bacillota</taxon>
        <taxon>Clostridia</taxon>
        <taxon>Lachnospirales</taxon>
        <taxon>Lachnospiraceae</taxon>
        <taxon>Enterocloster</taxon>
    </lineage>
</organism>
<dbReference type="EMBL" id="JBBMFM010000072">
    <property type="protein sequence ID" value="MEQ2426722.1"/>
    <property type="molecule type" value="Genomic_DNA"/>
</dbReference>